<feature type="transmembrane region" description="Helical" evidence="7">
    <location>
        <begin position="21"/>
        <end position="45"/>
    </location>
</feature>
<sequence length="295" mass="32917">MKTKRSIGIHESFGDRVFLTISYALCGLVLLAVAYPLYFVLIASISDPDAVNRGETLLLPAMTSLDAYIKVFKESQVWVGYRNTILYTALSVIFSLCIVLPAAYALSRKDFPGRGPLVIFFLIAMYFNGGMVPTYLLVDSLNLTNTIWAMILPSCVNVFHLIIAKTYFETSIPIELHEAAELDGCTDFRYFIRVVLPLSKAIISVVGVYVAVASWNSYMNALMYITEESLQPLQIVLRNILLVAQVYSGQSVSMARESEMMKYALIVITTIPIICVYPFVQKYFEKGVMIGSVKG</sequence>
<dbReference type="PANTHER" id="PTHR43744:SF9">
    <property type="entry name" value="POLYGALACTURONAN_RHAMNOGALACTURONAN TRANSPORT SYSTEM PERMEASE PROTEIN YTCP"/>
    <property type="match status" value="1"/>
</dbReference>
<evidence type="ECO:0000256" key="5">
    <source>
        <dbReference type="ARBA" id="ARBA00022989"/>
    </source>
</evidence>
<dbReference type="EMBL" id="WMZR01000005">
    <property type="protein sequence ID" value="MTS51024.1"/>
    <property type="molecule type" value="Genomic_DNA"/>
</dbReference>
<evidence type="ECO:0000256" key="4">
    <source>
        <dbReference type="ARBA" id="ARBA00022692"/>
    </source>
</evidence>
<evidence type="ECO:0000256" key="6">
    <source>
        <dbReference type="ARBA" id="ARBA00023136"/>
    </source>
</evidence>
<evidence type="ECO:0000256" key="3">
    <source>
        <dbReference type="ARBA" id="ARBA00022475"/>
    </source>
</evidence>
<accession>A0A6I3QMF9</accession>
<feature type="transmembrane region" description="Helical" evidence="7">
    <location>
        <begin position="147"/>
        <end position="168"/>
    </location>
</feature>
<dbReference type="PROSITE" id="PS50928">
    <property type="entry name" value="ABC_TM1"/>
    <property type="match status" value="1"/>
</dbReference>
<proteinExistence type="inferred from homology"/>
<dbReference type="GO" id="GO:0005886">
    <property type="term" value="C:plasma membrane"/>
    <property type="evidence" value="ECO:0007669"/>
    <property type="project" value="UniProtKB-SubCell"/>
</dbReference>
<feature type="transmembrane region" description="Helical" evidence="7">
    <location>
        <begin position="117"/>
        <end position="135"/>
    </location>
</feature>
<dbReference type="PANTHER" id="PTHR43744">
    <property type="entry name" value="ABC TRANSPORTER PERMEASE PROTEIN MG189-RELATED-RELATED"/>
    <property type="match status" value="1"/>
</dbReference>
<dbReference type="SUPFAM" id="SSF161098">
    <property type="entry name" value="MetI-like"/>
    <property type="match status" value="1"/>
</dbReference>
<evidence type="ECO:0000256" key="1">
    <source>
        <dbReference type="ARBA" id="ARBA00004651"/>
    </source>
</evidence>
<evidence type="ECO:0000256" key="7">
    <source>
        <dbReference type="RuleBase" id="RU363032"/>
    </source>
</evidence>
<feature type="transmembrane region" description="Helical" evidence="7">
    <location>
        <begin position="198"/>
        <end position="218"/>
    </location>
</feature>
<dbReference type="CDD" id="cd06261">
    <property type="entry name" value="TM_PBP2"/>
    <property type="match status" value="1"/>
</dbReference>
<dbReference type="Gene3D" id="1.10.3720.10">
    <property type="entry name" value="MetI-like"/>
    <property type="match status" value="1"/>
</dbReference>
<name>A0A6I3QMF9_9FIRM</name>
<reference evidence="8 9" key="1">
    <citation type="journal article" date="2019" name="Nat. Med.">
        <title>A library of human gut bacterial isolates paired with longitudinal multiomics data enables mechanistic microbiome research.</title>
        <authorList>
            <person name="Poyet M."/>
            <person name="Groussin M."/>
            <person name="Gibbons S.M."/>
            <person name="Avila-Pacheco J."/>
            <person name="Jiang X."/>
            <person name="Kearney S.M."/>
            <person name="Perrotta A.R."/>
            <person name="Berdy B."/>
            <person name="Zhao S."/>
            <person name="Lieberman T.D."/>
            <person name="Swanson P.K."/>
            <person name="Smith M."/>
            <person name="Roesemann S."/>
            <person name="Alexander J.E."/>
            <person name="Rich S.A."/>
            <person name="Livny J."/>
            <person name="Vlamakis H."/>
            <person name="Clish C."/>
            <person name="Bullock K."/>
            <person name="Deik A."/>
            <person name="Scott J."/>
            <person name="Pierce K.A."/>
            <person name="Xavier R.J."/>
            <person name="Alm E.J."/>
        </authorList>
    </citation>
    <scope>NUCLEOTIDE SEQUENCE [LARGE SCALE GENOMIC DNA]</scope>
    <source>
        <strain evidence="8 9">BIOML-A7</strain>
    </source>
</reference>
<evidence type="ECO:0000256" key="2">
    <source>
        <dbReference type="ARBA" id="ARBA00022448"/>
    </source>
</evidence>
<keyword evidence="2 7" id="KW-0813">Transport</keyword>
<evidence type="ECO:0000313" key="9">
    <source>
        <dbReference type="Proteomes" id="UP000449193"/>
    </source>
</evidence>
<dbReference type="InterPro" id="IPR035906">
    <property type="entry name" value="MetI-like_sf"/>
</dbReference>
<feature type="transmembrane region" description="Helical" evidence="7">
    <location>
        <begin position="85"/>
        <end position="105"/>
    </location>
</feature>
<organism evidence="8 9">
    <name type="scientific">Ruthenibacterium lactatiformans</name>
    <dbReference type="NCBI Taxonomy" id="1550024"/>
    <lineage>
        <taxon>Bacteria</taxon>
        <taxon>Bacillati</taxon>
        <taxon>Bacillota</taxon>
        <taxon>Clostridia</taxon>
        <taxon>Eubacteriales</taxon>
        <taxon>Oscillospiraceae</taxon>
        <taxon>Ruthenibacterium</taxon>
    </lineage>
</organism>
<comment type="similarity">
    <text evidence="7">Belongs to the binding-protein-dependent transport system permease family.</text>
</comment>
<comment type="subcellular location">
    <subcellularLocation>
        <location evidence="1 7">Cell membrane</location>
        <topology evidence="1 7">Multi-pass membrane protein</topology>
    </subcellularLocation>
</comment>
<dbReference type="AlphaFoldDB" id="A0A6I3QMF9"/>
<keyword evidence="4 7" id="KW-0812">Transmembrane</keyword>
<dbReference type="InterPro" id="IPR000515">
    <property type="entry name" value="MetI-like"/>
</dbReference>
<evidence type="ECO:0000313" key="8">
    <source>
        <dbReference type="EMBL" id="MTS51024.1"/>
    </source>
</evidence>
<dbReference type="GO" id="GO:0055085">
    <property type="term" value="P:transmembrane transport"/>
    <property type="evidence" value="ECO:0007669"/>
    <property type="project" value="InterPro"/>
</dbReference>
<dbReference type="Proteomes" id="UP000449193">
    <property type="component" value="Unassembled WGS sequence"/>
</dbReference>
<keyword evidence="6 7" id="KW-0472">Membrane</keyword>
<dbReference type="RefSeq" id="WP_155201137.1">
    <property type="nucleotide sequence ID" value="NZ_WMZL01000006.1"/>
</dbReference>
<comment type="caution">
    <text evidence="8">The sequence shown here is derived from an EMBL/GenBank/DDBJ whole genome shotgun (WGS) entry which is preliminary data.</text>
</comment>
<keyword evidence="5 7" id="KW-1133">Transmembrane helix</keyword>
<keyword evidence="3" id="KW-1003">Cell membrane</keyword>
<gene>
    <name evidence="8" type="ORF">GMD52_05670</name>
</gene>
<protein>
    <submittedName>
        <fullName evidence="8">ABC transporter permease subunit</fullName>
    </submittedName>
</protein>
<dbReference type="Pfam" id="PF00528">
    <property type="entry name" value="BPD_transp_1"/>
    <property type="match status" value="1"/>
</dbReference>
<feature type="transmembrane region" description="Helical" evidence="7">
    <location>
        <begin position="260"/>
        <end position="280"/>
    </location>
</feature>